<evidence type="ECO:0000259" key="2">
    <source>
        <dbReference type="Pfam" id="PF20231"/>
    </source>
</evidence>
<organism evidence="4">
    <name type="scientific">Serpula lacrymans var. lacrymans (strain S7.3)</name>
    <name type="common">Dry rot fungus</name>
    <dbReference type="NCBI Taxonomy" id="936435"/>
    <lineage>
        <taxon>Eukaryota</taxon>
        <taxon>Fungi</taxon>
        <taxon>Dikarya</taxon>
        <taxon>Basidiomycota</taxon>
        <taxon>Agaricomycotina</taxon>
        <taxon>Agaricomycetes</taxon>
        <taxon>Agaricomycetidae</taxon>
        <taxon>Boletales</taxon>
        <taxon>Coniophorineae</taxon>
        <taxon>Serpulaceae</taxon>
        <taxon>Serpula</taxon>
    </lineage>
</organism>
<dbReference type="Proteomes" id="UP000008063">
    <property type="component" value="Unassembled WGS sequence"/>
</dbReference>
<dbReference type="STRING" id="936435.F8Q4U2"/>
<dbReference type="InParanoid" id="F8Q4U2"/>
<dbReference type="Pfam" id="PF20231">
    <property type="entry name" value="DUF6589"/>
    <property type="match status" value="1"/>
</dbReference>
<dbReference type="HOGENOM" id="CLU_050542_0_0_1"/>
<feature type="chain" id="PRO_5003377105" description="DUF6589 domain-containing protein" evidence="1">
    <location>
        <begin position="17"/>
        <end position="323"/>
    </location>
</feature>
<proteinExistence type="predicted"/>
<name>F8Q4U2_SERL3</name>
<dbReference type="EMBL" id="GL945483">
    <property type="protein sequence ID" value="EGN96569.1"/>
    <property type="molecule type" value="Genomic_DNA"/>
</dbReference>
<evidence type="ECO:0000313" key="3">
    <source>
        <dbReference type="EMBL" id="EGN96569.1"/>
    </source>
</evidence>
<evidence type="ECO:0000313" key="4">
    <source>
        <dbReference type="Proteomes" id="UP000008063"/>
    </source>
</evidence>
<evidence type="ECO:0000256" key="1">
    <source>
        <dbReference type="SAM" id="SignalP"/>
    </source>
</evidence>
<reference evidence="4" key="1">
    <citation type="journal article" date="2011" name="Science">
        <title>The plant cell wall-decomposing machinery underlies the functional diversity of forest fungi.</title>
        <authorList>
            <person name="Eastwood D.C."/>
            <person name="Floudas D."/>
            <person name="Binder M."/>
            <person name="Majcherczyk A."/>
            <person name="Schneider P."/>
            <person name="Aerts A."/>
            <person name="Asiegbu F.O."/>
            <person name="Baker S.E."/>
            <person name="Barry K."/>
            <person name="Bendiksby M."/>
            <person name="Blumentritt M."/>
            <person name="Coutinho P.M."/>
            <person name="Cullen D."/>
            <person name="de Vries R.P."/>
            <person name="Gathman A."/>
            <person name="Goodell B."/>
            <person name="Henrissat B."/>
            <person name="Ihrmark K."/>
            <person name="Kauserud H."/>
            <person name="Kohler A."/>
            <person name="LaButti K."/>
            <person name="Lapidus A."/>
            <person name="Lavin J.L."/>
            <person name="Lee Y.-H."/>
            <person name="Lindquist E."/>
            <person name="Lilly W."/>
            <person name="Lucas S."/>
            <person name="Morin E."/>
            <person name="Murat C."/>
            <person name="Oguiza J.A."/>
            <person name="Park J."/>
            <person name="Pisabarro A.G."/>
            <person name="Riley R."/>
            <person name="Rosling A."/>
            <person name="Salamov A."/>
            <person name="Schmidt O."/>
            <person name="Schmutz J."/>
            <person name="Skrede I."/>
            <person name="Stenlid J."/>
            <person name="Wiebenga A."/>
            <person name="Xie X."/>
            <person name="Kuees U."/>
            <person name="Hibbett D.S."/>
            <person name="Hoffmeister D."/>
            <person name="Hoegberg N."/>
            <person name="Martin F."/>
            <person name="Grigoriev I.V."/>
            <person name="Watkinson S.C."/>
        </authorList>
    </citation>
    <scope>NUCLEOTIDE SEQUENCE [LARGE SCALE GENOMIC DNA]</scope>
    <source>
        <strain evidence="4">strain S7.3</strain>
    </source>
</reference>
<keyword evidence="1" id="KW-0732">Signal</keyword>
<dbReference type="AlphaFoldDB" id="F8Q4U2"/>
<accession>F8Q4U2</accession>
<feature type="signal peptide" evidence="1">
    <location>
        <begin position="1"/>
        <end position="16"/>
    </location>
</feature>
<gene>
    <name evidence="3" type="ORF">SERLA73DRAFT_154088</name>
</gene>
<dbReference type="InterPro" id="IPR046496">
    <property type="entry name" value="DUF6589"/>
</dbReference>
<sequence>MDWIIPIFGWFHLQMAFVNLLHKQYLGTTAGQGLMHTFTLLERKGLGAVQTRGPFHQHLHDVIHHVAEAHFYTCWLVAGNINHLQDLRHRNSKQWLRPSFTNFPRVMHSMKPASNLPANCNNQEFVYSGTQLKQAIVNEAIQSGDVGIMQNNLPHILFCFSGGGNSKYTIEILELLRSIHHEWPPKVSNTDRDFVMEHCWLMNTTRHPHTFLPIDKGKEHNIKAFRTTFATHGVHGTWMLMKSQAPALPTMQAICKHLKKQIWPLHQGISHTEPSKEKNLKQLSIAYTTSQICIEKEDATPKQAQTKFKTLLQIAPSIFLLTK</sequence>
<protein>
    <recommendedName>
        <fullName evidence="2">DUF6589 domain-containing protein</fullName>
    </recommendedName>
</protein>
<feature type="domain" description="DUF6589" evidence="2">
    <location>
        <begin position="1"/>
        <end position="271"/>
    </location>
</feature>
<keyword evidence="4" id="KW-1185">Reference proteome</keyword>